<accession>A0A645EJT3</accession>
<comment type="caution">
    <text evidence="1">The sequence shown here is derived from an EMBL/GenBank/DDBJ whole genome shotgun (WGS) entry which is preliminary data.</text>
</comment>
<dbReference type="AlphaFoldDB" id="A0A645EJT3"/>
<organism evidence="1">
    <name type="scientific">bioreactor metagenome</name>
    <dbReference type="NCBI Taxonomy" id="1076179"/>
    <lineage>
        <taxon>unclassified sequences</taxon>
        <taxon>metagenomes</taxon>
        <taxon>ecological metagenomes</taxon>
    </lineage>
</organism>
<proteinExistence type="predicted"/>
<name>A0A645EJT3_9ZZZZ</name>
<gene>
    <name evidence="1" type="ORF">SDC9_148751</name>
</gene>
<evidence type="ECO:0000313" key="1">
    <source>
        <dbReference type="EMBL" id="MPN01542.1"/>
    </source>
</evidence>
<dbReference type="EMBL" id="VSSQ01047532">
    <property type="protein sequence ID" value="MPN01542.1"/>
    <property type="molecule type" value="Genomic_DNA"/>
</dbReference>
<reference evidence="1" key="1">
    <citation type="submission" date="2019-08" db="EMBL/GenBank/DDBJ databases">
        <authorList>
            <person name="Kucharzyk K."/>
            <person name="Murdoch R.W."/>
            <person name="Higgins S."/>
            <person name="Loffler F."/>
        </authorList>
    </citation>
    <scope>NUCLEOTIDE SEQUENCE</scope>
</reference>
<sequence>MLFILLWENRILLYLFERTAVFIKVYSMDNFMDNKVFLPFLGGGDIMK</sequence>
<protein>
    <submittedName>
        <fullName evidence="1">Uncharacterized protein</fullName>
    </submittedName>
</protein>